<keyword evidence="1" id="KW-0175">Coiled coil</keyword>
<protein>
    <submittedName>
        <fullName evidence="3">Glycosyltransferase</fullName>
    </submittedName>
</protein>
<dbReference type="InterPro" id="IPR001296">
    <property type="entry name" value="Glyco_trans_1"/>
</dbReference>
<dbReference type="PANTHER" id="PTHR12526">
    <property type="entry name" value="GLYCOSYLTRANSFERASE"/>
    <property type="match status" value="1"/>
</dbReference>
<name>A0ABS0ZHY4_9STRE</name>
<gene>
    <name evidence="3" type="ORF">JHK62_01340</name>
</gene>
<proteinExistence type="predicted"/>
<sequence length="581" mass="67961">MKKNILFISPTGTLENGAEISITNLMTHLSDLGYQVFNVFPNIGHPTQKNYELKMTSHHITYYKLEILNWWWEESPSFLHGTTMDRSFFYEKNINEIRTIIAENDIDVVISNTVNVFQGAIAASLEKKKHIWLIHEFPKDEFDYYTKKIEFISDSSDAIFAVDGPLTHKLKELFPKSTQINSFTPMTNFMTQSLTQGESTRFVSISKINDNKNQLELLEAYKELNRVDIPLVFIGDWDSDYKKQCDAYIEDNALANVTFLGNKEQPWDYVTDKDICVFTSKVETFGLVFLEAVKYAVPTISSNNEGYQFVADKFRAGRVYPLGNIERLKEEMFDYLENFDARKLEAINNSKLLKDNNPNYYYSSLIEELQIDNRKNKVMDALSSIVGNYNPDYHPFQIHEKFVSVYFSDENNQFNEKTTLRLPFRFKDTFVIKVPLGVKEIRVDLSETPNFFNSFSLINQISKQIIKPKISTHVEIEEVIVFDHNDPQIVYNVESFEGKELLFSYELVSMTKILKQDYIEKIITFKNNELRDLNQIQDKLNEEKASQESQFSQLENQYNAIVNSRRWQITTKLINLFRRKK</sequence>
<accession>A0ABS0ZHY4</accession>
<evidence type="ECO:0000313" key="3">
    <source>
        <dbReference type="EMBL" id="MBJ8325323.1"/>
    </source>
</evidence>
<dbReference type="Proteomes" id="UP000653045">
    <property type="component" value="Unassembled WGS sequence"/>
</dbReference>
<evidence type="ECO:0000256" key="1">
    <source>
        <dbReference type="SAM" id="Coils"/>
    </source>
</evidence>
<comment type="caution">
    <text evidence="3">The sequence shown here is derived from an EMBL/GenBank/DDBJ whole genome shotgun (WGS) entry which is preliminary data.</text>
</comment>
<reference evidence="3 4" key="1">
    <citation type="journal article" date="2021" name="Int. J. Syst. Evol. Microbiol.">
        <title>Streptococcus vicugnae sp. nov., isolated from faeces of alpacas (Vicugna pacos) and cattle (Bos taurus), Streptococcus zalophi sp. nov., and Streptococcus pacificus sp. nov., isolated from respiratory tract of California sea lions (Zalophus californianus).</title>
        <authorList>
            <person name="Volokhov D.V."/>
            <person name="Zagorodnyaya T.A."/>
            <person name="Shen Z."/>
            <person name="Blom J."/>
            <person name="Furtak V.A."/>
            <person name="Eisenberg T."/>
            <person name="Fan P."/>
            <person name="Jeong K.C."/>
            <person name="Gao Y."/>
            <person name="Zhang S."/>
            <person name="Amselle M."/>
        </authorList>
    </citation>
    <scope>NUCLEOTIDE SEQUENCE [LARGE SCALE GENOMIC DNA]</scope>
    <source>
        <strain evidence="3 4">CSL7591</strain>
    </source>
</reference>
<evidence type="ECO:0000259" key="2">
    <source>
        <dbReference type="Pfam" id="PF00534"/>
    </source>
</evidence>
<keyword evidence="4" id="KW-1185">Reference proteome</keyword>
<evidence type="ECO:0000313" key="4">
    <source>
        <dbReference type="Proteomes" id="UP000653045"/>
    </source>
</evidence>
<organism evidence="3 4">
    <name type="scientific">Streptococcus pacificus</name>
    <dbReference type="NCBI Taxonomy" id="2740577"/>
    <lineage>
        <taxon>Bacteria</taxon>
        <taxon>Bacillati</taxon>
        <taxon>Bacillota</taxon>
        <taxon>Bacilli</taxon>
        <taxon>Lactobacillales</taxon>
        <taxon>Streptococcaceae</taxon>
        <taxon>Streptococcus</taxon>
    </lineage>
</organism>
<dbReference type="Pfam" id="PF00534">
    <property type="entry name" value="Glycos_transf_1"/>
    <property type="match status" value="1"/>
</dbReference>
<feature type="domain" description="Glycosyl transferase family 1" evidence="2">
    <location>
        <begin position="192"/>
        <end position="340"/>
    </location>
</feature>
<dbReference type="EMBL" id="JAENBO010000001">
    <property type="protein sequence ID" value="MBJ8325323.1"/>
    <property type="molecule type" value="Genomic_DNA"/>
</dbReference>
<feature type="coiled-coil region" evidence="1">
    <location>
        <begin position="523"/>
        <end position="557"/>
    </location>
</feature>
<dbReference type="RefSeq" id="WP_199574882.1">
    <property type="nucleotide sequence ID" value="NZ_JAENBO010000001.1"/>
</dbReference>
<dbReference type="SUPFAM" id="SSF53756">
    <property type="entry name" value="UDP-Glycosyltransferase/glycogen phosphorylase"/>
    <property type="match status" value="1"/>
</dbReference>
<dbReference type="Gene3D" id="3.40.50.2000">
    <property type="entry name" value="Glycogen Phosphorylase B"/>
    <property type="match status" value="2"/>
</dbReference>
<dbReference type="PANTHER" id="PTHR12526:SF630">
    <property type="entry name" value="GLYCOSYLTRANSFERASE"/>
    <property type="match status" value="1"/>
</dbReference>